<keyword evidence="2" id="KW-1185">Reference proteome</keyword>
<dbReference type="Proteomes" id="UP000632339">
    <property type="component" value="Unassembled WGS sequence"/>
</dbReference>
<dbReference type="RefSeq" id="WP_019942768.1">
    <property type="nucleotide sequence ID" value="NZ_BMLI01000001.1"/>
</dbReference>
<evidence type="ECO:0000313" key="1">
    <source>
        <dbReference type="EMBL" id="GGM96446.1"/>
    </source>
</evidence>
<name>A0ABQ2I003_9BACT</name>
<organism evidence="1 2">
    <name type="scientific">Dyadobacter beijingensis</name>
    <dbReference type="NCBI Taxonomy" id="365489"/>
    <lineage>
        <taxon>Bacteria</taxon>
        <taxon>Pseudomonadati</taxon>
        <taxon>Bacteroidota</taxon>
        <taxon>Cytophagia</taxon>
        <taxon>Cytophagales</taxon>
        <taxon>Spirosomataceae</taxon>
        <taxon>Dyadobacter</taxon>
    </lineage>
</organism>
<dbReference type="EMBL" id="BMLI01000001">
    <property type="protein sequence ID" value="GGM96446.1"/>
    <property type="molecule type" value="Genomic_DNA"/>
</dbReference>
<reference evidence="2" key="1">
    <citation type="journal article" date="2019" name="Int. J. Syst. Evol. Microbiol.">
        <title>The Global Catalogue of Microorganisms (GCM) 10K type strain sequencing project: providing services to taxonomists for standard genome sequencing and annotation.</title>
        <authorList>
            <consortium name="The Broad Institute Genomics Platform"/>
            <consortium name="The Broad Institute Genome Sequencing Center for Infectious Disease"/>
            <person name="Wu L."/>
            <person name="Ma J."/>
        </authorList>
    </citation>
    <scope>NUCLEOTIDE SEQUENCE [LARGE SCALE GENOMIC DNA]</scope>
    <source>
        <strain evidence="2">CGMCC 1.6375</strain>
    </source>
</reference>
<accession>A0ABQ2I003</accession>
<gene>
    <name evidence="1" type="ORF">GCM10010967_32630</name>
</gene>
<evidence type="ECO:0000313" key="2">
    <source>
        <dbReference type="Proteomes" id="UP000632339"/>
    </source>
</evidence>
<protein>
    <submittedName>
        <fullName evidence="1">Uncharacterized protein</fullName>
    </submittedName>
</protein>
<sequence>MAKQSEFEAVQEAYFTGIQLVQLAKFSDSKESAQLLAKHGMALISKSQGTIQDKYFDEYCGTRPWRWPRKWPFPWPFPWPWWRFFDPGFIDPVPDPLHEALLSDLHLLVSIEDMRTTLHGNAALEAVKGISEQLRGGLR</sequence>
<comment type="caution">
    <text evidence="1">The sequence shown here is derived from an EMBL/GenBank/DDBJ whole genome shotgun (WGS) entry which is preliminary data.</text>
</comment>
<proteinExistence type="predicted"/>